<protein>
    <recommendedName>
        <fullName evidence="7 8">Glutamine-dependent NAD(+) synthetase</fullName>
        <ecNumber evidence="7 8">6.3.5.1</ecNumber>
    </recommendedName>
    <alternativeName>
        <fullName evidence="7 8">NAD(+) synthase [glutamine-hydrolyzing]</fullName>
    </alternativeName>
</protein>
<dbReference type="PIRSF" id="PIRSF006630">
    <property type="entry name" value="NADS_GAT"/>
    <property type="match status" value="1"/>
</dbReference>
<dbReference type="PROSITE" id="PS50263">
    <property type="entry name" value="CN_HYDROLASE"/>
    <property type="match status" value="1"/>
</dbReference>
<dbReference type="PANTHER" id="PTHR23090:SF9">
    <property type="entry name" value="GLUTAMINE-DEPENDENT NAD(+) SYNTHETASE"/>
    <property type="match status" value="1"/>
</dbReference>
<evidence type="ECO:0000259" key="10">
    <source>
        <dbReference type="PROSITE" id="PS50263"/>
    </source>
</evidence>
<keyword evidence="6 7" id="KW-0520">NAD</keyword>
<comment type="catalytic activity">
    <reaction evidence="7 8">
        <text>deamido-NAD(+) + L-glutamine + ATP + H2O = L-glutamate + AMP + diphosphate + NAD(+) + H(+)</text>
        <dbReference type="Rhea" id="RHEA:24384"/>
        <dbReference type="ChEBI" id="CHEBI:15377"/>
        <dbReference type="ChEBI" id="CHEBI:15378"/>
        <dbReference type="ChEBI" id="CHEBI:29985"/>
        <dbReference type="ChEBI" id="CHEBI:30616"/>
        <dbReference type="ChEBI" id="CHEBI:33019"/>
        <dbReference type="ChEBI" id="CHEBI:57540"/>
        <dbReference type="ChEBI" id="CHEBI:58359"/>
        <dbReference type="ChEBI" id="CHEBI:58437"/>
        <dbReference type="ChEBI" id="CHEBI:456215"/>
        <dbReference type="EC" id="6.3.5.1"/>
    </reaction>
</comment>
<dbReference type="GO" id="GO:0005524">
    <property type="term" value="F:ATP binding"/>
    <property type="evidence" value="ECO:0007669"/>
    <property type="project" value="UniProtKB-UniRule"/>
</dbReference>
<comment type="similarity">
    <text evidence="2 7 8">In the C-terminal section; belongs to the NAD synthetase family.</text>
</comment>
<feature type="binding site" evidence="7">
    <location>
        <begin position="305"/>
        <end position="312"/>
    </location>
    <ligand>
        <name>ATP</name>
        <dbReference type="ChEBI" id="CHEBI:30616"/>
    </ligand>
</feature>
<feature type="binding site" evidence="7">
    <location>
        <position position="537"/>
    </location>
    <ligand>
        <name>deamido-NAD(+)</name>
        <dbReference type="ChEBI" id="CHEBI:58437"/>
        <note>ligand shared between two neighboring subunits</note>
    </ligand>
</feature>
<dbReference type="EC" id="6.3.5.1" evidence="7 8"/>
<dbReference type="NCBIfam" id="NF010588">
    <property type="entry name" value="PRK13981.1"/>
    <property type="match status" value="1"/>
</dbReference>
<dbReference type="OrthoDB" id="9760188at2"/>
<dbReference type="UniPathway" id="UPA00253">
    <property type="reaction ID" value="UER00334"/>
</dbReference>
<dbReference type="Pfam" id="PF00795">
    <property type="entry name" value="CN_hydrolase"/>
    <property type="match status" value="1"/>
</dbReference>
<dbReference type="HAMAP" id="MF_02090">
    <property type="entry name" value="NadE_glutamine_dep"/>
    <property type="match status" value="1"/>
</dbReference>
<evidence type="ECO:0000256" key="9">
    <source>
        <dbReference type="RuleBase" id="RU003811"/>
    </source>
</evidence>
<evidence type="ECO:0000256" key="2">
    <source>
        <dbReference type="ARBA" id="ARBA00007145"/>
    </source>
</evidence>
<feature type="binding site" evidence="7">
    <location>
        <position position="412"/>
    </location>
    <ligand>
        <name>ATP</name>
        <dbReference type="ChEBI" id="CHEBI:30616"/>
    </ligand>
</feature>
<keyword evidence="4 7" id="KW-0547">Nucleotide-binding</keyword>
<dbReference type="InterPro" id="IPR036526">
    <property type="entry name" value="C-N_Hydrolase_sf"/>
</dbReference>
<comment type="caution">
    <text evidence="7">Lacks conserved residue(s) required for the propagation of feature annotation.</text>
</comment>
<evidence type="ECO:0000313" key="11">
    <source>
        <dbReference type="EMBL" id="TQV72240.1"/>
    </source>
</evidence>
<evidence type="ECO:0000313" key="12">
    <source>
        <dbReference type="Proteomes" id="UP000317839"/>
    </source>
</evidence>
<organism evidence="11 12">
    <name type="scientific">Aliikangiella marina</name>
    <dbReference type="NCBI Taxonomy" id="1712262"/>
    <lineage>
        <taxon>Bacteria</taxon>
        <taxon>Pseudomonadati</taxon>
        <taxon>Pseudomonadota</taxon>
        <taxon>Gammaproteobacteria</taxon>
        <taxon>Oceanospirillales</taxon>
        <taxon>Pleioneaceae</taxon>
        <taxon>Aliikangiella</taxon>
    </lineage>
</organism>
<dbReference type="EMBL" id="VIKR01000005">
    <property type="protein sequence ID" value="TQV72240.1"/>
    <property type="molecule type" value="Genomic_DNA"/>
</dbReference>
<feature type="binding site" evidence="7">
    <location>
        <position position="195"/>
    </location>
    <ligand>
        <name>L-glutamine</name>
        <dbReference type="ChEBI" id="CHEBI:58359"/>
    </ligand>
</feature>
<dbReference type="Gene3D" id="3.40.50.620">
    <property type="entry name" value="HUPs"/>
    <property type="match status" value="1"/>
</dbReference>
<dbReference type="InterPro" id="IPR014445">
    <property type="entry name" value="Gln-dep_NAD_synthase"/>
</dbReference>
<dbReference type="NCBIfam" id="TIGR00552">
    <property type="entry name" value="nadE"/>
    <property type="match status" value="1"/>
</dbReference>
<feature type="active site" description="Nucleophile; for glutaminase activity" evidence="7">
    <location>
        <position position="161"/>
    </location>
</feature>
<name>A0A545T4S8_9GAMM</name>
<evidence type="ECO:0000256" key="1">
    <source>
        <dbReference type="ARBA" id="ARBA00005188"/>
    </source>
</evidence>
<dbReference type="PANTHER" id="PTHR23090">
    <property type="entry name" value="NH 3 /GLUTAMINE-DEPENDENT NAD + SYNTHETASE"/>
    <property type="match status" value="1"/>
</dbReference>
<dbReference type="InterPro" id="IPR022310">
    <property type="entry name" value="NAD/GMP_synthase"/>
</dbReference>
<feature type="binding site" evidence="7">
    <location>
        <position position="201"/>
    </location>
    <ligand>
        <name>L-glutamine</name>
        <dbReference type="ChEBI" id="CHEBI:58359"/>
    </ligand>
</feature>
<evidence type="ECO:0000256" key="5">
    <source>
        <dbReference type="ARBA" id="ARBA00022840"/>
    </source>
</evidence>
<comment type="caution">
    <text evidence="11">The sequence shown here is derived from an EMBL/GenBank/DDBJ whole genome shotgun (WGS) entry which is preliminary data.</text>
</comment>
<dbReference type="CDD" id="cd00553">
    <property type="entry name" value="NAD_synthase"/>
    <property type="match status" value="1"/>
</dbReference>
<feature type="binding site" evidence="7">
    <location>
        <position position="131"/>
    </location>
    <ligand>
        <name>L-glutamine</name>
        <dbReference type="ChEBI" id="CHEBI:58359"/>
    </ligand>
</feature>
<dbReference type="AlphaFoldDB" id="A0A545T4S8"/>
<dbReference type="Pfam" id="PF02540">
    <property type="entry name" value="NAD_synthase"/>
    <property type="match status" value="1"/>
</dbReference>
<dbReference type="GO" id="GO:0009435">
    <property type="term" value="P:NAD+ biosynthetic process"/>
    <property type="evidence" value="ECO:0007669"/>
    <property type="project" value="UniProtKB-UniRule"/>
</dbReference>
<evidence type="ECO:0000256" key="3">
    <source>
        <dbReference type="ARBA" id="ARBA00022598"/>
    </source>
</evidence>
<dbReference type="InterPro" id="IPR014729">
    <property type="entry name" value="Rossmann-like_a/b/a_fold"/>
</dbReference>
<dbReference type="Gene3D" id="3.60.110.10">
    <property type="entry name" value="Carbon-nitrogen hydrolase"/>
    <property type="match status" value="1"/>
</dbReference>
<feature type="binding site" evidence="7">
    <location>
        <position position="388"/>
    </location>
    <ligand>
        <name>deamido-NAD(+)</name>
        <dbReference type="ChEBI" id="CHEBI:58437"/>
        <note>ligand shared between two neighboring subunits</note>
    </ligand>
</feature>
<dbReference type="GO" id="GO:0003952">
    <property type="term" value="F:NAD+ synthase (glutamine-hydrolyzing) activity"/>
    <property type="evidence" value="ECO:0007669"/>
    <property type="project" value="UniProtKB-UniRule"/>
</dbReference>
<dbReference type="InterPro" id="IPR003010">
    <property type="entry name" value="C-N_Hydrolase"/>
</dbReference>
<sequence length="564" mass="62895">MYFKLKKHKEGSMKITLAQLNYTVGDVQGNFKKILKEYEKVADEAGLLICSELAISGYYPQDLILRKVFLDKHDSALNQLIEATKGKACKIVVGFIARNETDGNNKHFNALGLIANGKLVFEYHKRLLPTYNVFDEARHFKPGEETGVFEVEGKRVGFLVCEDAWAKSTPFEYAQDPVEDLRNQHLDLVIVINASPSNIGKQQERYQVVSEVAEVTKAPVVYLNQVGGNDELVFDGASFVVDNVNQLAIQLEAFVEQTNSFELSELVNLKANPIALIEEDFYWQQTVLGIRDYVRKCGFERVVIGSSGGIDSAVTIAICAKALGPENVTAVTMPSKFSSQGSVDDSVDLCANLGVKLLNASIAEEFKLSVERFESVTGEVPSRITQENIQARIRGRILMEFSNHYGGLVISTGNKSEMSVGYATLYGDMNGGVNPLGDLYKMEVYAIAKYINSNAGREIIPINIIEKEPSAELSEDQKDSDSLPPYPLLDAILELYIEGDLLIPEERSRCERIVEEFAATEEEISRIQRMVNNAEFKRKQAPPIIRVQKRSFGMGRWLPVAARY</sequence>
<feature type="active site" description="For glutaminase activity" evidence="7">
    <location>
        <position position="125"/>
    </location>
</feature>
<dbReference type="FunFam" id="3.40.50.620:FF:000106">
    <property type="entry name" value="Glutamine-dependent NAD(+) synthetase"/>
    <property type="match status" value="1"/>
</dbReference>
<feature type="active site" description="Proton acceptor; for glutaminase activity" evidence="7">
    <location>
        <position position="52"/>
    </location>
</feature>
<dbReference type="GO" id="GO:0004359">
    <property type="term" value="F:glutaminase activity"/>
    <property type="evidence" value="ECO:0007669"/>
    <property type="project" value="InterPro"/>
</dbReference>
<evidence type="ECO:0000256" key="6">
    <source>
        <dbReference type="ARBA" id="ARBA00023027"/>
    </source>
</evidence>
<proteinExistence type="inferred from homology"/>
<keyword evidence="12" id="KW-1185">Reference proteome</keyword>
<evidence type="ECO:0000256" key="4">
    <source>
        <dbReference type="ARBA" id="ARBA00022741"/>
    </source>
</evidence>
<gene>
    <name evidence="7" type="primary">nadE</name>
    <name evidence="11" type="ORF">FLL45_18655</name>
</gene>
<dbReference type="GO" id="GO:0005737">
    <property type="term" value="C:cytoplasm"/>
    <property type="evidence" value="ECO:0007669"/>
    <property type="project" value="InterPro"/>
</dbReference>
<reference evidence="11 12" key="1">
    <citation type="submission" date="2019-06" db="EMBL/GenBank/DDBJ databases">
        <title>Draft genome of Aliikangiella marina GYP-15.</title>
        <authorList>
            <person name="Wang G."/>
        </authorList>
    </citation>
    <scope>NUCLEOTIDE SEQUENCE [LARGE SCALE GENOMIC DNA]</scope>
    <source>
        <strain evidence="11 12">GYP-15</strain>
    </source>
</reference>
<dbReference type="GO" id="GO:0008795">
    <property type="term" value="F:NAD+ synthase activity"/>
    <property type="evidence" value="ECO:0007669"/>
    <property type="project" value="UniProtKB-UniRule"/>
</dbReference>
<dbReference type="SUPFAM" id="SSF52402">
    <property type="entry name" value="Adenine nucleotide alpha hydrolases-like"/>
    <property type="match status" value="1"/>
</dbReference>
<dbReference type="InterPro" id="IPR003694">
    <property type="entry name" value="NAD_synthase"/>
</dbReference>
<keyword evidence="3 7" id="KW-0436">Ligase</keyword>
<comment type="pathway">
    <text evidence="1 7 8">Cofactor biosynthesis; NAD(+) biosynthesis; NAD(+) from deamido-NAD(+) (L-Gln route): step 1/1.</text>
</comment>
<dbReference type="SUPFAM" id="SSF56317">
    <property type="entry name" value="Carbon-nitrogen hydrolase"/>
    <property type="match status" value="1"/>
</dbReference>
<comment type="function">
    <text evidence="7">Catalyzes the ATP-dependent amidation of deamido-NAD to form NAD. Uses L-glutamine as a nitrogen source.</text>
</comment>
<comment type="similarity">
    <text evidence="9">Belongs to the NAD synthetase family.</text>
</comment>
<dbReference type="CDD" id="cd07570">
    <property type="entry name" value="GAT_Gln-NAD-synth"/>
    <property type="match status" value="1"/>
</dbReference>
<dbReference type="Proteomes" id="UP000317839">
    <property type="component" value="Unassembled WGS sequence"/>
</dbReference>
<feature type="binding site" evidence="7">
    <location>
        <position position="417"/>
    </location>
    <ligand>
        <name>deamido-NAD(+)</name>
        <dbReference type="ChEBI" id="CHEBI:58437"/>
        <note>ligand shared between two neighboring subunits</note>
    </ligand>
</feature>
<evidence type="ECO:0000256" key="8">
    <source>
        <dbReference type="PIRNR" id="PIRNR006630"/>
    </source>
</evidence>
<keyword evidence="5 7" id="KW-0067">ATP-binding</keyword>
<accession>A0A545T4S8</accession>
<feature type="domain" description="CN hydrolase" evidence="10">
    <location>
        <begin position="13"/>
        <end position="273"/>
    </location>
</feature>
<evidence type="ECO:0000256" key="7">
    <source>
        <dbReference type="HAMAP-Rule" id="MF_02090"/>
    </source>
</evidence>